<dbReference type="GO" id="GO:0005829">
    <property type="term" value="C:cytosol"/>
    <property type="evidence" value="ECO:0007669"/>
    <property type="project" value="TreeGrafter"/>
</dbReference>
<dbReference type="AlphaFoldDB" id="A0A940RT74"/>
<dbReference type="SMART" id="SM00923">
    <property type="entry name" value="MbtH"/>
    <property type="match status" value="1"/>
</dbReference>
<sequence>MTNPFDDPRTEHHVVVNDEEQHALWPSFAEVPDGWTVVFGPAEQAKCLQYVEHNWTDITPRSARVRVA</sequence>
<feature type="domain" description="MbtH-like" evidence="1">
    <location>
        <begin position="3"/>
        <end position="53"/>
    </location>
</feature>
<dbReference type="RefSeq" id="WP_209338333.1">
    <property type="nucleotide sequence ID" value="NZ_JAGIQL010000007.1"/>
</dbReference>
<name>A0A940RT74_9ACTN</name>
<dbReference type="EMBL" id="JAGIQL010000007">
    <property type="protein sequence ID" value="MBP0456547.1"/>
    <property type="molecule type" value="Genomic_DNA"/>
</dbReference>
<gene>
    <name evidence="2" type="ORF">JFN87_03400</name>
</gene>
<reference evidence="2" key="1">
    <citation type="submission" date="2021-03" db="EMBL/GenBank/DDBJ databases">
        <title>Whole genome sequence of Streptomyces bomunensis MMS17-BM035.</title>
        <authorList>
            <person name="Lee J.H."/>
        </authorList>
    </citation>
    <scope>NUCLEOTIDE SEQUENCE</scope>
    <source>
        <strain evidence="2">MMS17-BM035</strain>
    </source>
</reference>
<dbReference type="GO" id="GO:0019290">
    <property type="term" value="P:siderophore biosynthetic process"/>
    <property type="evidence" value="ECO:0007669"/>
    <property type="project" value="TreeGrafter"/>
</dbReference>
<dbReference type="InterPro" id="IPR037407">
    <property type="entry name" value="MLP_fam"/>
</dbReference>
<dbReference type="SUPFAM" id="SSF160582">
    <property type="entry name" value="MbtH-like"/>
    <property type="match status" value="1"/>
</dbReference>
<evidence type="ECO:0000313" key="2">
    <source>
        <dbReference type="EMBL" id="MBP0456547.1"/>
    </source>
</evidence>
<evidence type="ECO:0000259" key="1">
    <source>
        <dbReference type="SMART" id="SM00923"/>
    </source>
</evidence>
<dbReference type="Proteomes" id="UP000670475">
    <property type="component" value="Unassembled WGS sequence"/>
</dbReference>
<protein>
    <submittedName>
        <fullName evidence="2">MbtH family protein</fullName>
    </submittedName>
</protein>
<dbReference type="PANTHER" id="PTHR38444:SF1">
    <property type="entry name" value="ENTEROBACTIN BIOSYNTHESIS PROTEIN YBDZ"/>
    <property type="match status" value="1"/>
</dbReference>
<organism evidence="2 3">
    <name type="scientific">Streptomyces montanisoli</name>
    <dbReference type="NCBI Taxonomy" id="2798581"/>
    <lineage>
        <taxon>Bacteria</taxon>
        <taxon>Bacillati</taxon>
        <taxon>Actinomycetota</taxon>
        <taxon>Actinomycetes</taxon>
        <taxon>Kitasatosporales</taxon>
        <taxon>Streptomycetaceae</taxon>
        <taxon>Streptomyces</taxon>
    </lineage>
</organism>
<dbReference type="PANTHER" id="PTHR38444">
    <property type="entry name" value="ENTEROBACTIN BIOSYNTHESIS PROTEIN YBDZ"/>
    <property type="match status" value="1"/>
</dbReference>
<keyword evidence="3" id="KW-1185">Reference proteome</keyword>
<dbReference type="InterPro" id="IPR038020">
    <property type="entry name" value="MbtH-like_sf"/>
</dbReference>
<comment type="caution">
    <text evidence="2">The sequence shown here is derived from an EMBL/GenBank/DDBJ whole genome shotgun (WGS) entry which is preliminary data.</text>
</comment>
<proteinExistence type="predicted"/>
<accession>A0A940RT74</accession>
<dbReference type="InterPro" id="IPR005153">
    <property type="entry name" value="MbtH-like_dom"/>
</dbReference>
<dbReference type="Pfam" id="PF03621">
    <property type="entry name" value="MbtH"/>
    <property type="match status" value="1"/>
</dbReference>
<dbReference type="Gene3D" id="3.90.820.10">
    <property type="entry name" value="Structural Genomics, Unknown Function 30-nov-00 1gh9 Mol_id"/>
    <property type="match status" value="1"/>
</dbReference>
<evidence type="ECO:0000313" key="3">
    <source>
        <dbReference type="Proteomes" id="UP000670475"/>
    </source>
</evidence>